<keyword evidence="2" id="KW-1185">Reference proteome</keyword>
<dbReference type="AlphaFoldDB" id="A0A9Q0NE48"/>
<accession>A0A9Q0NE48</accession>
<reference evidence="1" key="1">
    <citation type="submission" date="2022-07" db="EMBL/GenBank/DDBJ databases">
        <authorList>
            <person name="Trinca V."/>
            <person name="Uliana J.V.C."/>
            <person name="Torres T.T."/>
            <person name="Ward R.J."/>
            <person name="Monesi N."/>
        </authorList>
    </citation>
    <scope>NUCLEOTIDE SEQUENCE</scope>
    <source>
        <strain evidence="1">HSMRA1968</strain>
        <tissue evidence="1">Whole embryos</tissue>
    </source>
</reference>
<proteinExistence type="predicted"/>
<dbReference type="Proteomes" id="UP001151699">
    <property type="component" value="Chromosome A"/>
</dbReference>
<sequence>MLDLFSECGMNTSHVKYGENDYLGSELLLPGYEHLIDIPENLRNLFSECGMNTSQVEHGENDDIGSELLLPGYEHLIDIPENLRVHPGVQGLSVPTQEVTTSYFDEHPNRQSAAQCSNSELTNFFDEEKSFTNAH</sequence>
<gene>
    <name evidence="1" type="ORF">Bhyg_03887</name>
</gene>
<protein>
    <submittedName>
        <fullName evidence="1">Uncharacterized protein</fullName>
    </submittedName>
</protein>
<evidence type="ECO:0000313" key="2">
    <source>
        <dbReference type="Proteomes" id="UP001151699"/>
    </source>
</evidence>
<organism evidence="1 2">
    <name type="scientific">Pseudolycoriella hygida</name>
    <dbReference type="NCBI Taxonomy" id="35572"/>
    <lineage>
        <taxon>Eukaryota</taxon>
        <taxon>Metazoa</taxon>
        <taxon>Ecdysozoa</taxon>
        <taxon>Arthropoda</taxon>
        <taxon>Hexapoda</taxon>
        <taxon>Insecta</taxon>
        <taxon>Pterygota</taxon>
        <taxon>Neoptera</taxon>
        <taxon>Endopterygota</taxon>
        <taxon>Diptera</taxon>
        <taxon>Nematocera</taxon>
        <taxon>Sciaroidea</taxon>
        <taxon>Sciaridae</taxon>
        <taxon>Pseudolycoriella</taxon>
    </lineage>
</organism>
<evidence type="ECO:0000313" key="1">
    <source>
        <dbReference type="EMBL" id="KAJ6648656.1"/>
    </source>
</evidence>
<name>A0A9Q0NE48_9DIPT</name>
<comment type="caution">
    <text evidence="1">The sequence shown here is derived from an EMBL/GenBank/DDBJ whole genome shotgun (WGS) entry which is preliminary data.</text>
</comment>
<dbReference type="EMBL" id="WJQU01000001">
    <property type="protein sequence ID" value="KAJ6648656.1"/>
    <property type="molecule type" value="Genomic_DNA"/>
</dbReference>